<proteinExistence type="predicted"/>
<protein>
    <recommendedName>
        <fullName evidence="2">HTH cro/C1-type domain-containing protein</fullName>
    </recommendedName>
</protein>
<evidence type="ECO:0000256" key="1">
    <source>
        <dbReference type="SAM" id="MobiDB-lite"/>
    </source>
</evidence>
<dbReference type="PROSITE" id="PS50943">
    <property type="entry name" value="HTH_CROC1"/>
    <property type="match status" value="1"/>
</dbReference>
<gene>
    <name evidence="3" type="ORF">GAYE_SCF18G3883</name>
</gene>
<dbReference type="InterPro" id="IPR001387">
    <property type="entry name" value="Cro/C1-type_HTH"/>
</dbReference>
<accession>A0AAV9IF88</accession>
<evidence type="ECO:0000259" key="2">
    <source>
        <dbReference type="PROSITE" id="PS50943"/>
    </source>
</evidence>
<reference evidence="3 4" key="1">
    <citation type="submission" date="2022-07" db="EMBL/GenBank/DDBJ databases">
        <title>Genome-wide signatures of adaptation to extreme environments.</title>
        <authorList>
            <person name="Cho C.H."/>
            <person name="Yoon H.S."/>
        </authorList>
    </citation>
    <scope>NUCLEOTIDE SEQUENCE [LARGE SCALE GENOMIC DNA]</scope>
    <source>
        <strain evidence="3 4">108.79 E11</strain>
    </source>
</reference>
<keyword evidence="4" id="KW-1185">Reference proteome</keyword>
<evidence type="ECO:0000313" key="4">
    <source>
        <dbReference type="Proteomes" id="UP001300502"/>
    </source>
</evidence>
<dbReference type="AlphaFoldDB" id="A0AAV9IF88"/>
<evidence type="ECO:0000313" key="3">
    <source>
        <dbReference type="EMBL" id="KAK4525974.1"/>
    </source>
</evidence>
<comment type="caution">
    <text evidence="3">The sequence shown here is derived from an EMBL/GenBank/DDBJ whole genome shotgun (WGS) entry which is preliminary data.</text>
</comment>
<feature type="region of interest" description="Disordered" evidence="1">
    <location>
        <begin position="420"/>
        <end position="452"/>
    </location>
</feature>
<name>A0AAV9IF88_9RHOD</name>
<dbReference type="Proteomes" id="UP001300502">
    <property type="component" value="Unassembled WGS sequence"/>
</dbReference>
<organism evidence="3 4">
    <name type="scientific">Galdieria yellowstonensis</name>
    <dbReference type="NCBI Taxonomy" id="3028027"/>
    <lineage>
        <taxon>Eukaryota</taxon>
        <taxon>Rhodophyta</taxon>
        <taxon>Bangiophyceae</taxon>
        <taxon>Galdieriales</taxon>
        <taxon>Galdieriaceae</taxon>
        <taxon>Galdieria</taxon>
    </lineage>
</organism>
<dbReference type="EMBL" id="JANCYU010000035">
    <property type="protein sequence ID" value="KAK4525974.1"/>
    <property type="molecule type" value="Genomic_DNA"/>
</dbReference>
<feature type="domain" description="HTH cro/C1-type" evidence="2">
    <location>
        <begin position="313"/>
        <end position="366"/>
    </location>
</feature>
<sequence>MVFEVESFSESDLIMEQNCSSVWEEGTPRKEWNQGKNMFPQETTESWLEQPCFADKLLLTEEDNVPFQLSDGDLSMGTGARTEEYPEDGEHIREHEDSLNKYLENDSLVINMYETTCASQVATSSTSSPLGNSSLSLLGNTLPRPFNPDGHTVGVSPHSASAWFSQNGFLDARCGTYPPTTGMMDNSSQCKTEESNYELFSGNHACPFCFGGAQCDKLSLQEKGNDSSFQYCDACIPESVKKCSDIPEEFKQSCSRQVFHMCRKGPYLLSKREAESCNLHGMPSLENSSVSNDILSSLTDFDAWREEINGFLKQYGVSRREFAKAARIGKNTVGKYLSGQCKKLSKEIVWKILSTYHTLRLEPPLIESEQSDALKVCKRRRTPTATILQESQRTLSYLDANSEAQRDPMNTTCVENEDFEAEQADSSGNLPFGSLEEPHTAESSGTISIDDKEISKEATKNNCGLVGEVCGLHFVDSYFVGQPEIAESNVAQRTMEQMESGWSVQGGSVWVNSIDEELNRSFRQDGDVSLRGSNPYEEYLFRLVEMQPEETHLKEVESSVAQHRHSQNREPFATSPGPLIDEAPRGIEFCSPPYTNNTSYIPNFLFSNEQEKDSGIPEAYIARDCCDSPS</sequence>